<gene>
    <name evidence="1" type="ORF">K7X08_020450</name>
</gene>
<reference evidence="2" key="1">
    <citation type="journal article" date="2023" name="Proc. Natl. Acad. Sci. U.S.A.">
        <title>Genomic and structural basis for evolution of tropane alkaloid biosynthesis.</title>
        <authorList>
            <person name="Wanga Y.-J."/>
            <person name="Taina T."/>
            <person name="Yua J.-Y."/>
            <person name="Lia J."/>
            <person name="Xua B."/>
            <person name="Chenc J."/>
            <person name="D'Auriad J.C."/>
            <person name="Huanga J.-P."/>
            <person name="Huanga S.-X."/>
        </authorList>
    </citation>
    <scope>NUCLEOTIDE SEQUENCE [LARGE SCALE GENOMIC DNA]</scope>
    <source>
        <strain evidence="2">cv. KIB-2019</strain>
    </source>
</reference>
<dbReference type="Proteomes" id="UP001152561">
    <property type="component" value="Unassembled WGS sequence"/>
</dbReference>
<dbReference type="EMBL" id="JAJAGQ010000009">
    <property type="protein sequence ID" value="KAJ8553057.1"/>
    <property type="molecule type" value="Genomic_DNA"/>
</dbReference>
<sequence length="419" mass="47820">MQLQWFQNLDASFHVYEMDGNGPVVEEERGPISELNTKIIFRFLTLGVKSSGSTINELTTISEPNQYEGLTNGLLLGGELKPAEAKKMFTDVKCVTEEHEWNGLLKIKNGRRWCDEYDVGFGHQSMRLTSDNTFVLVFHAQLSFFQCHSYPPPNVVHSLNFDHFVGLSWEHVNYFSQLHSVLSYSMVGLVKLLFIFKIVRYLVDVFDAWRIVGQTELLLIKQVDRPLTFEDVHYLDKSMVVLLLRLLVVVATDYSKIEDEFLRKTVMSHAVLKLRAGGIIFVTLRMQSYGDTNDVSGCKCGSLLFGSKTDAAVLDYPCGDHWFKICGATIATHRIGSRTNFSGEQSESFIQICLLDYSNWFFELEFSSFGSLHKNMLTGVKRHLIACNIISKFSVLVALDLECMRFKMIYHFCLQVQNS</sequence>
<keyword evidence="2" id="KW-1185">Reference proteome</keyword>
<protein>
    <submittedName>
        <fullName evidence="1">Uncharacterized protein</fullName>
    </submittedName>
</protein>
<evidence type="ECO:0000313" key="2">
    <source>
        <dbReference type="Proteomes" id="UP001152561"/>
    </source>
</evidence>
<dbReference type="AlphaFoldDB" id="A0A9Q1REI9"/>
<proteinExistence type="predicted"/>
<comment type="caution">
    <text evidence="1">The sequence shown here is derived from an EMBL/GenBank/DDBJ whole genome shotgun (WGS) entry which is preliminary data.</text>
</comment>
<accession>A0A9Q1REI9</accession>
<organism evidence="1 2">
    <name type="scientific">Anisodus acutangulus</name>
    <dbReference type="NCBI Taxonomy" id="402998"/>
    <lineage>
        <taxon>Eukaryota</taxon>
        <taxon>Viridiplantae</taxon>
        <taxon>Streptophyta</taxon>
        <taxon>Embryophyta</taxon>
        <taxon>Tracheophyta</taxon>
        <taxon>Spermatophyta</taxon>
        <taxon>Magnoliopsida</taxon>
        <taxon>eudicotyledons</taxon>
        <taxon>Gunneridae</taxon>
        <taxon>Pentapetalae</taxon>
        <taxon>asterids</taxon>
        <taxon>lamiids</taxon>
        <taxon>Solanales</taxon>
        <taxon>Solanaceae</taxon>
        <taxon>Solanoideae</taxon>
        <taxon>Hyoscyameae</taxon>
        <taxon>Anisodus</taxon>
    </lineage>
</organism>
<name>A0A9Q1REI9_9SOLA</name>
<evidence type="ECO:0000313" key="1">
    <source>
        <dbReference type="EMBL" id="KAJ8553057.1"/>
    </source>
</evidence>